<keyword evidence="7" id="KW-0862">Zinc</keyword>
<dbReference type="GO" id="GO:0008241">
    <property type="term" value="F:peptidyl-dipeptidase activity"/>
    <property type="evidence" value="ECO:0007669"/>
    <property type="project" value="InterPro"/>
</dbReference>
<dbReference type="EC" id="3.4.-.-" evidence="7"/>
<dbReference type="GO" id="GO:0046872">
    <property type="term" value="F:metal ion binding"/>
    <property type="evidence" value="ECO:0007669"/>
    <property type="project" value="UniProtKB-KW"/>
</dbReference>
<dbReference type="GO" id="GO:0005886">
    <property type="term" value="C:plasma membrane"/>
    <property type="evidence" value="ECO:0007669"/>
    <property type="project" value="TreeGrafter"/>
</dbReference>
<dbReference type="Pfam" id="PF01401">
    <property type="entry name" value="Peptidase_M2"/>
    <property type="match status" value="1"/>
</dbReference>
<keyword evidence="7" id="KW-0482">Metalloprotease</keyword>
<keyword evidence="3 5" id="KW-1015">Disulfide bond</keyword>
<dbReference type="SUPFAM" id="SSF55486">
    <property type="entry name" value="Metalloproteases ('zincins'), catalytic domain"/>
    <property type="match status" value="1"/>
</dbReference>
<keyword evidence="7" id="KW-0479">Metal-binding</keyword>
<keyword evidence="2" id="KW-0732">Signal</keyword>
<comment type="cofactor">
    <cofactor evidence="7">
        <name>Zn(2+)</name>
        <dbReference type="ChEBI" id="CHEBI:29105"/>
    </cofactor>
    <text evidence="7">Binds 1 zinc ion per subunit.</text>
</comment>
<dbReference type="AlphaFoldDB" id="A0AAQ4DJC2"/>
<protein>
    <recommendedName>
        <fullName evidence="7">Angiotensin-converting enzyme</fullName>
        <ecNumber evidence="7">3.4.-.-</ecNumber>
    </recommendedName>
</protein>
<reference evidence="8 9" key="1">
    <citation type="journal article" date="2023" name="Arcadia Sci">
        <title>De novo assembly of a long-read Amblyomma americanum tick genome.</title>
        <authorList>
            <person name="Chou S."/>
            <person name="Poskanzer K.E."/>
            <person name="Rollins M."/>
            <person name="Thuy-Boun P.S."/>
        </authorList>
    </citation>
    <scope>NUCLEOTIDE SEQUENCE [LARGE SCALE GENOMIC DNA]</scope>
    <source>
        <strain evidence="8">F_SG_1</strain>
        <tissue evidence="8">Salivary glands</tissue>
    </source>
</reference>
<comment type="similarity">
    <text evidence="1 6 7">Belongs to the peptidase M2 family.</text>
</comment>
<keyword evidence="4 7" id="KW-0325">Glycoprotein</keyword>
<dbReference type="GO" id="GO:0004180">
    <property type="term" value="F:carboxypeptidase activity"/>
    <property type="evidence" value="ECO:0007669"/>
    <property type="project" value="UniProtKB-KW"/>
</dbReference>
<dbReference type="GO" id="GO:0008237">
    <property type="term" value="F:metallopeptidase activity"/>
    <property type="evidence" value="ECO:0007669"/>
    <property type="project" value="UniProtKB-KW"/>
</dbReference>
<evidence type="ECO:0000313" key="8">
    <source>
        <dbReference type="EMBL" id="KAK8762562.1"/>
    </source>
</evidence>
<keyword evidence="7" id="KW-0645">Protease</keyword>
<comment type="caution">
    <text evidence="8">The sequence shown here is derived from an EMBL/GenBank/DDBJ whole genome shotgun (WGS) entry which is preliminary data.</text>
</comment>
<name>A0AAQ4DJC2_AMBAM</name>
<proteinExistence type="inferred from homology"/>
<dbReference type="PANTHER" id="PTHR10514:SF27">
    <property type="entry name" value="ANGIOTENSIN-CONVERTING ENZYME"/>
    <property type="match status" value="1"/>
</dbReference>
<evidence type="ECO:0000256" key="2">
    <source>
        <dbReference type="ARBA" id="ARBA00022729"/>
    </source>
</evidence>
<feature type="disulfide bond" evidence="5">
    <location>
        <begin position="135"/>
        <end position="149"/>
    </location>
</feature>
<dbReference type="InterPro" id="IPR001548">
    <property type="entry name" value="Peptidase_M2"/>
</dbReference>
<evidence type="ECO:0000256" key="4">
    <source>
        <dbReference type="ARBA" id="ARBA00023180"/>
    </source>
</evidence>
<dbReference type="EMBL" id="JARKHS020029956">
    <property type="protein sequence ID" value="KAK8762562.1"/>
    <property type="molecule type" value="Genomic_DNA"/>
</dbReference>
<dbReference type="GO" id="GO:0006508">
    <property type="term" value="P:proteolysis"/>
    <property type="evidence" value="ECO:0007669"/>
    <property type="project" value="UniProtKB-KW"/>
</dbReference>
<keyword evidence="9" id="KW-1185">Reference proteome</keyword>
<keyword evidence="7" id="KW-0378">Hydrolase</keyword>
<evidence type="ECO:0000256" key="1">
    <source>
        <dbReference type="ARBA" id="ARBA00008139"/>
    </source>
</evidence>
<evidence type="ECO:0000256" key="5">
    <source>
        <dbReference type="PIRSR" id="PIRSR601548-4"/>
    </source>
</evidence>
<dbReference type="PANTHER" id="PTHR10514">
    <property type="entry name" value="ANGIOTENSIN-CONVERTING ENZYME"/>
    <property type="match status" value="1"/>
</dbReference>
<gene>
    <name evidence="8" type="ORF">V5799_026171</name>
</gene>
<dbReference type="Proteomes" id="UP001321473">
    <property type="component" value="Unassembled WGS sequence"/>
</dbReference>
<sequence>MNGAMSGSGFRDGVTGFIGLATSAPRQLQHLGILPKNYDQIRHLLRMALHVLPLLSHAFLVDRWRGGIFAGVIPLDEMNTRFWKYRTLYQGISPPVKRGSKDFDAGVDPNVLAHVPYLGKFVSIILTFQMFEYMCELDTQNRERDLIDCQLHGKKKIGDILKKSLKLGASKPWQDVLQILAGTSQLSGKAVRKYFRPLENWLNSQIAGETVGWKPQPGSAELH</sequence>
<dbReference type="PRINTS" id="PR00791">
    <property type="entry name" value="PEPDIPTASEA"/>
</dbReference>
<dbReference type="PROSITE" id="PS52011">
    <property type="entry name" value="PEPTIDASE_M2"/>
    <property type="match status" value="1"/>
</dbReference>
<comment type="caution">
    <text evidence="6">Lacks conserved residue(s) required for the propagation of feature annotation.</text>
</comment>
<keyword evidence="7" id="KW-0121">Carboxypeptidase</keyword>
<evidence type="ECO:0000256" key="6">
    <source>
        <dbReference type="PROSITE-ProRule" id="PRU01355"/>
    </source>
</evidence>
<evidence type="ECO:0000256" key="3">
    <source>
        <dbReference type="ARBA" id="ARBA00023157"/>
    </source>
</evidence>
<accession>A0AAQ4DJC2</accession>
<evidence type="ECO:0000256" key="7">
    <source>
        <dbReference type="RuleBase" id="RU361144"/>
    </source>
</evidence>
<organism evidence="8 9">
    <name type="scientific">Amblyomma americanum</name>
    <name type="common">Lone star tick</name>
    <dbReference type="NCBI Taxonomy" id="6943"/>
    <lineage>
        <taxon>Eukaryota</taxon>
        <taxon>Metazoa</taxon>
        <taxon>Ecdysozoa</taxon>
        <taxon>Arthropoda</taxon>
        <taxon>Chelicerata</taxon>
        <taxon>Arachnida</taxon>
        <taxon>Acari</taxon>
        <taxon>Parasitiformes</taxon>
        <taxon>Ixodida</taxon>
        <taxon>Ixodoidea</taxon>
        <taxon>Ixodidae</taxon>
        <taxon>Amblyomminae</taxon>
        <taxon>Amblyomma</taxon>
    </lineage>
</organism>
<evidence type="ECO:0000313" key="9">
    <source>
        <dbReference type="Proteomes" id="UP001321473"/>
    </source>
</evidence>